<comment type="caution">
    <text evidence="1">The sequence shown here is derived from an EMBL/GenBank/DDBJ whole genome shotgun (WGS) entry which is preliminary data.</text>
</comment>
<gene>
    <name evidence="1" type="ORF">AQJ67_09870</name>
</gene>
<evidence type="ECO:0000313" key="2">
    <source>
        <dbReference type="Proteomes" id="UP000053429"/>
    </source>
</evidence>
<dbReference type="STRING" id="661399.AQJ67_09870"/>
<dbReference type="RefSeq" id="WP_062717716.1">
    <property type="nucleotide sequence ID" value="NZ_KQ948926.1"/>
</dbReference>
<organism evidence="1 2">
    <name type="scientific">Streptomyces caeruleatus</name>
    <dbReference type="NCBI Taxonomy" id="661399"/>
    <lineage>
        <taxon>Bacteria</taxon>
        <taxon>Bacillati</taxon>
        <taxon>Actinomycetota</taxon>
        <taxon>Actinomycetes</taxon>
        <taxon>Kitasatosporales</taxon>
        <taxon>Streptomycetaceae</taxon>
        <taxon>Streptomyces</taxon>
    </lineage>
</organism>
<dbReference type="AlphaFoldDB" id="A0A124IA75"/>
<reference evidence="1 2" key="1">
    <citation type="submission" date="2015-10" db="EMBL/GenBank/DDBJ databases">
        <title>Draft genome sequence of Streptomyces caeruleatus NRRL B-24802, type strain for the species Streptomyces caeruleatus.</title>
        <authorList>
            <person name="Ruckert C."/>
            <person name="Winkler A."/>
            <person name="Kalinowski J."/>
            <person name="Kampfer P."/>
            <person name="Glaeser S."/>
        </authorList>
    </citation>
    <scope>NUCLEOTIDE SEQUENCE [LARGE SCALE GENOMIC DNA]</scope>
    <source>
        <strain evidence="1 2">NRRL B-24802</strain>
    </source>
</reference>
<proteinExistence type="predicted"/>
<keyword evidence="2" id="KW-1185">Reference proteome</keyword>
<accession>A0A124IA75</accession>
<evidence type="ECO:0000313" key="1">
    <source>
        <dbReference type="EMBL" id="KUO04807.1"/>
    </source>
</evidence>
<dbReference type="OrthoDB" id="4300643at2"/>
<protein>
    <submittedName>
        <fullName evidence="1">Uncharacterized protein</fullName>
    </submittedName>
</protein>
<dbReference type="EMBL" id="LMWY01000010">
    <property type="protein sequence ID" value="KUO04807.1"/>
    <property type="molecule type" value="Genomic_DNA"/>
</dbReference>
<name>A0A124IA75_9ACTN</name>
<sequence length="237" mass="24882">MPDTPLLDCPSDTGTPSAAELHKHLDDAFVAARIAARVEAAPGAALDLTLLTAGRMPFDRDPDQANAWLAEHSIDASARFNDAMDIVIRLPTAEAVHRLTALALDARIATHAAAAALDGALAAHRLAYEVEVTGPGQLSLVLHGSEDAGTGPAFAALLGAPGIDAGLDLARGRGIRRLTDRLAWLLTGVTESLVQAQGSTGCRHEPDRVELYFDPGQADLLTRRLEQASSTDQSNTC</sequence>
<dbReference type="Proteomes" id="UP000053429">
    <property type="component" value="Unassembled WGS sequence"/>
</dbReference>